<keyword evidence="7 8" id="KW-0472">Membrane</keyword>
<evidence type="ECO:0000256" key="5">
    <source>
        <dbReference type="ARBA" id="ARBA00022985"/>
    </source>
</evidence>
<dbReference type="Proteomes" id="UP000178227">
    <property type="component" value="Unassembled WGS sequence"/>
</dbReference>
<evidence type="ECO:0000256" key="3">
    <source>
        <dbReference type="ARBA" id="ARBA00022679"/>
    </source>
</evidence>
<protein>
    <recommendedName>
        <fullName evidence="9">Glycosyltransferase 2-like domain-containing protein</fullName>
    </recommendedName>
</protein>
<dbReference type="SUPFAM" id="SSF53448">
    <property type="entry name" value="Nucleotide-diphospho-sugar transferases"/>
    <property type="match status" value="1"/>
</dbReference>
<dbReference type="GO" id="GO:0016757">
    <property type="term" value="F:glycosyltransferase activity"/>
    <property type="evidence" value="ECO:0007669"/>
    <property type="project" value="UniProtKB-KW"/>
</dbReference>
<keyword evidence="5" id="KW-0448">Lipopolysaccharide biosynthesis</keyword>
<evidence type="ECO:0000256" key="7">
    <source>
        <dbReference type="ARBA" id="ARBA00023136"/>
    </source>
</evidence>
<comment type="caution">
    <text evidence="10">The sequence shown here is derived from an EMBL/GenBank/DDBJ whole genome shotgun (WGS) entry which is preliminary data.</text>
</comment>
<keyword evidence="1" id="KW-1003">Cell membrane</keyword>
<keyword evidence="3" id="KW-0808">Transferase</keyword>
<dbReference type="STRING" id="1802694.A2918_03380"/>
<evidence type="ECO:0000313" key="10">
    <source>
        <dbReference type="EMBL" id="OGN22175.1"/>
    </source>
</evidence>
<evidence type="ECO:0000313" key="11">
    <source>
        <dbReference type="Proteomes" id="UP000178227"/>
    </source>
</evidence>
<dbReference type="InterPro" id="IPR001173">
    <property type="entry name" value="Glyco_trans_2-like"/>
</dbReference>
<feature type="domain" description="Glycosyltransferase 2-like" evidence="9">
    <location>
        <begin position="11"/>
        <end position="143"/>
    </location>
</feature>
<dbReference type="Pfam" id="PF00535">
    <property type="entry name" value="Glycos_transf_2"/>
    <property type="match status" value="1"/>
</dbReference>
<evidence type="ECO:0000256" key="8">
    <source>
        <dbReference type="SAM" id="Phobius"/>
    </source>
</evidence>
<feature type="transmembrane region" description="Helical" evidence="8">
    <location>
        <begin position="233"/>
        <end position="254"/>
    </location>
</feature>
<evidence type="ECO:0000259" key="9">
    <source>
        <dbReference type="Pfam" id="PF00535"/>
    </source>
</evidence>
<dbReference type="GO" id="GO:0005886">
    <property type="term" value="C:plasma membrane"/>
    <property type="evidence" value="ECO:0007669"/>
    <property type="project" value="TreeGrafter"/>
</dbReference>
<keyword evidence="2" id="KW-0328">Glycosyltransferase</keyword>
<name>A0A1F8G9Y2_9BACT</name>
<dbReference type="GO" id="GO:0009103">
    <property type="term" value="P:lipopolysaccharide biosynthetic process"/>
    <property type="evidence" value="ECO:0007669"/>
    <property type="project" value="UniProtKB-KW"/>
</dbReference>
<keyword evidence="6 8" id="KW-1133">Transmembrane helix</keyword>
<keyword evidence="4 8" id="KW-0812">Transmembrane</keyword>
<dbReference type="CDD" id="cd04187">
    <property type="entry name" value="DPM1_like_bac"/>
    <property type="match status" value="1"/>
</dbReference>
<reference evidence="10 11" key="1">
    <citation type="journal article" date="2016" name="Nat. Commun.">
        <title>Thousands of microbial genomes shed light on interconnected biogeochemical processes in an aquifer system.</title>
        <authorList>
            <person name="Anantharaman K."/>
            <person name="Brown C.T."/>
            <person name="Hug L.A."/>
            <person name="Sharon I."/>
            <person name="Castelle C.J."/>
            <person name="Probst A.J."/>
            <person name="Thomas B.C."/>
            <person name="Singh A."/>
            <person name="Wilkins M.J."/>
            <person name="Karaoz U."/>
            <person name="Brodie E.L."/>
            <person name="Williams K.H."/>
            <person name="Hubbard S.S."/>
            <person name="Banfield J.F."/>
        </authorList>
    </citation>
    <scope>NUCLEOTIDE SEQUENCE [LARGE SCALE GENOMIC DNA]</scope>
</reference>
<accession>A0A1F8G9Y2</accession>
<dbReference type="InterPro" id="IPR029044">
    <property type="entry name" value="Nucleotide-diphossugar_trans"/>
</dbReference>
<gene>
    <name evidence="10" type="ORF">A2918_03380</name>
</gene>
<evidence type="ECO:0000256" key="2">
    <source>
        <dbReference type="ARBA" id="ARBA00022676"/>
    </source>
</evidence>
<dbReference type="InterPro" id="IPR050256">
    <property type="entry name" value="Glycosyltransferase_2"/>
</dbReference>
<dbReference type="AlphaFoldDB" id="A0A1F8G9Y2"/>
<organism evidence="10 11">
    <name type="scientific">Candidatus Yanofskybacteria bacterium RIFCSPLOWO2_01_FULL_42_49</name>
    <dbReference type="NCBI Taxonomy" id="1802694"/>
    <lineage>
        <taxon>Bacteria</taxon>
        <taxon>Candidatus Yanofskyibacteriota</taxon>
    </lineage>
</organism>
<dbReference type="PANTHER" id="PTHR48090">
    <property type="entry name" value="UNDECAPRENYL-PHOSPHATE 4-DEOXY-4-FORMAMIDO-L-ARABINOSE TRANSFERASE-RELATED"/>
    <property type="match status" value="1"/>
</dbReference>
<dbReference type="Gene3D" id="3.90.550.10">
    <property type="entry name" value="Spore Coat Polysaccharide Biosynthesis Protein SpsA, Chain A"/>
    <property type="match status" value="1"/>
</dbReference>
<evidence type="ECO:0000256" key="4">
    <source>
        <dbReference type="ARBA" id="ARBA00022692"/>
    </source>
</evidence>
<dbReference type="PANTHER" id="PTHR48090:SF3">
    <property type="entry name" value="UNDECAPRENYL-PHOSPHATE 4-DEOXY-4-FORMAMIDO-L-ARABINOSE TRANSFERASE"/>
    <property type="match status" value="1"/>
</dbReference>
<proteinExistence type="predicted"/>
<evidence type="ECO:0000256" key="6">
    <source>
        <dbReference type="ARBA" id="ARBA00022989"/>
    </source>
</evidence>
<evidence type="ECO:0000256" key="1">
    <source>
        <dbReference type="ARBA" id="ARBA00022475"/>
    </source>
</evidence>
<sequence>MISQPKAIYLSVVLPIFNEEKSLPELMKELYSVCDSIGKSYEIIFVDDCSRDRTSEILNEYADKDPRVKIIRFSRNFRHQAALSAGIDASSGEMVVTMDSDLQHPPQVISEFIKQAEAGHDIVIGERITNEQNSFFREVAGRAIYKFLSTMTGLEFKNASDFVLYKRRVVDVIKKLPEREKFFRGLAQWVGFKKKYVPYAVRARKYGQPISVKRLFSFILNGVTSFSAFPLRISFWIGLVIFLGSIGYGLSVVIEKYLYPEHLIEGLSSLTIVVLALGSIQLMVIGIMGEYLYKMFNEIKGRPVYIVSETKNLENDRTP</sequence>
<dbReference type="EMBL" id="MGKI01000014">
    <property type="protein sequence ID" value="OGN22175.1"/>
    <property type="molecule type" value="Genomic_DNA"/>
</dbReference>
<feature type="transmembrane region" description="Helical" evidence="8">
    <location>
        <begin position="266"/>
        <end position="293"/>
    </location>
</feature>